<evidence type="ECO:0000313" key="2">
    <source>
        <dbReference type="Proteomes" id="UP001596157"/>
    </source>
</evidence>
<protein>
    <submittedName>
        <fullName evidence="1">Uncharacterized protein</fullName>
    </submittedName>
</protein>
<comment type="caution">
    <text evidence="1">The sequence shown here is derived from an EMBL/GenBank/DDBJ whole genome shotgun (WGS) entry which is preliminary data.</text>
</comment>
<reference evidence="2" key="1">
    <citation type="journal article" date="2019" name="Int. J. Syst. Evol. Microbiol.">
        <title>The Global Catalogue of Microorganisms (GCM) 10K type strain sequencing project: providing services to taxonomists for standard genome sequencing and annotation.</title>
        <authorList>
            <consortium name="The Broad Institute Genomics Platform"/>
            <consortium name="The Broad Institute Genome Sequencing Center for Infectious Disease"/>
            <person name="Wu L."/>
            <person name="Ma J."/>
        </authorList>
    </citation>
    <scope>NUCLEOTIDE SEQUENCE [LARGE SCALE GENOMIC DNA]</scope>
    <source>
        <strain evidence="2">CCUG 59778</strain>
    </source>
</reference>
<accession>A0ABW0EHS3</accession>
<dbReference type="RefSeq" id="WP_378242770.1">
    <property type="nucleotide sequence ID" value="NZ_JBHSKF010000001.1"/>
</dbReference>
<gene>
    <name evidence="1" type="ORF">ACFPM7_01150</name>
</gene>
<dbReference type="Proteomes" id="UP001596157">
    <property type="component" value="Unassembled WGS sequence"/>
</dbReference>
<keyword evidence="2" id="KW-1185">Reference proteome</keyword>
<sequence>MNALVLACGNDRVADSAALFTDSDSQVEVHAVPERPERPVLDPLLVGAEHVVVHGTDADLAAVALRLLRKELLETITVGYVPADPARSTVRALWDLPADPRRAAAVALRGDADPVPLVRDDAGGVLVGLGVLASVRGVVYCDDAVALRGRASRVEVTPDPDGGPGLAVRVVKVGLTGKRVHTFQCRAVQAGCLPVIPRSDGVDHPREAGRWTWYRHTADLRLTRGLL</sequence>
<name>A0ABW0EHS3_9PSEU</name>
<organism evidence="1 2">
    <name type="scientific">Actinokineospora guangxiensis</name>
    <dbReference type="NCBI Taxonomy" id="1490288"/>
    <lineage>
        <taxon>Bacteria</taxon>
        <taxon>Bacillati</taxon>
        <taxon>Actinomycetota</taxon>
        <taxon>Actinomycetes</taxon>
        <taxon>Pseudonocardiales</taxon>
        <taxon>Pseudonocardiaceae</taxon>
        <taxon>Actinokineospora</taxon>
    </lineage>
</organism>
<evidence type="ECO:0000313" key="1">
    <source>
        <dbReference type="EMBL" id="MFC5285645.1"/>
    </source>
</evidence>
<proteinExistence type="predicted"/>
<dbReference type="EMBL" id="JBHSKF010000001">
    <property type="protein sequence ID" value="MFC5285645.1"/>
    <property type="molecule type" value="Genomic_DNA"/>
</dbReference>